<reference evidence="7 8" key="1">
    <citation type="submission" date="2016-02" db="EMBL/GenBank/DDBJ databases">
        <title>Anaerosporomusa subterraneum gen. nov., sp. nov., a spore-forming obligate anaerobe isolated from saprolite.</title>
        <authorList>
            <person name="Choi J.K."/>
            <person name="Shah M."/>
            <person name="Yee N."/>
        </authorList>
    </citation>
    <scope>NUCLEOTIDE SEQUENCE [LARGE SCALE GENOMIC DNA]</scope>
    <source>
        <strain evidence="7 8">RU4</strain>
    </source>
</reference>
<feature type="transmembrane region" description="Helical" evidence="6">
    <location>
        <begin position="40"/>
        <end position="67"/>
    </location>
</feature>
<evidence type="ECO:0000256" key="6">
    <source>
        <dbReference type="SAM" id="Phobius"/>
    </source>
</evidence>
<dbReference type="AlphaFoldDB" id="A0A154BPJ3"/>
<dbReference type="STRING" id="1794912.AXX12_11275"/>
<dbReference type="CDD" id="cd06581">
    <property type="entry name" value="TM_PBP1_LivM_like"/>
    <property type="match status" value="1"/>
</dbReference>
<dbReference type="EMBL" id="LSGP01000020">
    <property type="protein sequence ID" value="KYZ75780.1"/>
    <property type="molecule type" value="Genomic_DNA"/>
</dbReference>
<dbReference type="GO" id="GO:0015658">
    <property type="term" value="F:branched-chain amino acid transmembrane transporter activity"/>
    <property type="evidence" value="ECO:0007669"/>
    <property type="project" value="InterPro"/>
</dbReference>
<evidence type="ECO:0000256" key="3">
    <source>
        <dbReference type="ARBA" id="ARBA00022692"/>
    </source>
</evidence>
<keyword evidence="3 6" id="KW-0812">Transmembrane</keyword>
<dbReference type="GO" id="GO:0005886">
    <property type="term" value="C:plasma membrane"/>
    <property type="evidence" value="ECO:0007669"/>
    <property type="project" value="UniProtKB-SubCell"/>
</dbReference>
<comment type="caution">
    <text evidence="7">The sequence shown here is derived from an EMBL/GenBank/DDBJ whole genome shotgun (WGS) entry which is preliminary data.</text>
</comment>
<accession>A0A154BPJ3</accession>
<dbReference type="InterPro" id="IPR001851">
    <property type="entry name" value="ABC_transp_permease"/>
</dbReference>
<keyword evidence="8" id="KW-1185">Reference proteome</keyword>
<dbReference type="Proteomes" id="UP000076268">
    <property type="component" value="Unassembled WGS sequence"/>
</dbReference>
<keyword evidence="4 6" id="KW-1133">Transmembrane helix</keyword>
<evidence type="ECO:0000256" key="5">
    <source>
        <dbReference type="ARBA" id="ARBA00023136"/>
    </source>
</evidence>
<proteinExistence type="predicted"/>
<feature type="transmembrane region" description="Helical" evidence="6">
    <location>
        <begin position="244"/>
        <end position="267"/>
    </location>
</feature>
<gene>
    <name evidence="7" type="ORF">AXX12_11275</name>
</gene>
<dbReference type="OrthoDB" id="9789927at2"/>
<dbReference type="Pfam" id="PF02653">
    <property type="entry name" value="BPD_transp_2"/>
    <property type="match status" value="1"/>
</dbReference>
<comment type="subcellular location">
    <subcellularLocation>
        <location evidence="1">Cell membrane</location>
        <topology evidence="1">Multi-pass membrane protein</topology>
    </subcellularLocation>
</comment>
<dbReference type="PANTHER" id="PTHR30482">
    <property type="entry name" value="HIGH-AFFINITY BRANCHED-CHAIN AMINO ACID TRANSPORT SYSTEM PERMEASE"/>
    <property type="match status" value="1"/>
</dbReference>
<dbReference type="InterPro" id="IPR043428">
    <property type="entry name" value="LivM-like"/>
</dbReference>
<evidence type="ECO:0000313" key="8">
    <source>
        <dbReference type="Proteomes" id="UP000076268"/>
    </source>
</evidence>
<evidence type="ECO:0000256" key="4">
    <source>
        <dbReference type="ARBA" id="ARBA00022989"/>
    </source>
</evidence>
<protein>
    <recommendedName>
        <fullName evidence="9">Branched-chain amino acid ABC transporter permease</fullName>
    </recommendedName>
</protein>
<evidence type="ECO:0000256" key="2">
    <source>
        <dbReference type="ARBA" id="ARBA00022475"/>
    </source>
</evidence>
<feature type="transmembrane region" description="Helical" evidence="6">
    <location>
        <begin position="158"/>
        <end position="176"/>
    </location>
</feature>
<evidence type="ECO:0008006" key="9">
    <source>
        <dbReference type="Google" id="ProtNLM"/>
    </source>
</evidence>
<sequence>MQKLKSNWLWVLLAFFAVLPVVLTNNYYIYVFNRGFANAIAVIGLVILFGIAGQISLGHVAFFALSAYTSSILAIRLEWSPFITIPLGVLFSCIWGALLSIPSFKLSGPFLSISTVAFGEVVRLLVINLEPLTNGPYGLYNIPPVVIGGFRIVKELHWYYILLVAMCLLAVLGLRIKNSYIGRALAAIREDEIAAEIMGINIRRMKTFAFVSAAFFAGLSGGLYAHFAGYLSPEIITGEQSFNLFSMAIVGGQESIIGSLWSGIALTIAPEYMRFLQEYYIMIFSLIVLLVVLLPWDTLIEKAESGSKREVKAVEYRS</sequence>
<name>A0A154BPJ3_ANASB</name>
<dbReference type="RefSeq" id="WP_066243557.1">
    <property type="nucleotide sequence ID" value="NZ_LSGP01000020.1"/>
</dbReference>
<organism evidence="7 8">
    <name type="scientific">Anaerosporomusa subterranea</name>
    <dbReference type="NCBI Taxonomy" id="1794912"/>
    <lineage>
        <taxon>Bacteria</taxon>
        <taxon>Bacillati</taxon>
        <taxon>Bacillota</taxon>
        <taxon>Negativicutes</taxon>
        <taxon>Acetonemataceae</taxon>
        <taxon>Anaerosporomusa</taxon>
    </lineage>
</organism>
<evidence type="ECO:0000256" key="1">
    <source>
        <dbReference type="ARBA" id="ARBA00004651"/>
    </source>
</evidence>
<feature type="transmembrane region" description="Helical" evidence="6">
    <location>
        <begin position="279"/>
        <end position="296"/>
    </location>
</feature>
<feature type="transmembrane region" description="Helical" evidence="6">
    <location>
        <begin position="79"/>
        <end position="101"/>
    </location>
</feature>
<keyword evidence="2" id="KW-1003">Cell membrane</keyword>
<dbReference type="PANTHER" id="PTHR30482:SF10">
    <property type="entry name" value="HIGH-AFFINITY BRANCHED-CHAIN AMINO ACID TRANSPORT PROTEIN BRAE"/>
    <property type="match status" value="1"/>
</dbReference>
<evidence type="ECO:0000313" key="7">
    <source>
        <dbReference type="EMBL" id="KYZ75780.1"/>
    </source>
</evidence>
<feature type="transmembrane region" description="Helical" evidence="6">
    <location>
        <begin position="208"/>
        <end position="232"/>
    </location>
</feature>
<keyword evidence="5 6" id="KW-0472">Membrane</keyword>